<sequence length="189" mass="19812">MSDPLVITLTRPGLAACVRAQGDGLQAVVDRVAVGRGLNTAGTYGGYTPSKDATSLQNEVIRVPLISGSKLGAPGEARFRVLAEVPKTSSPAEYAIREVGFFLTDGTLLALWSDPTPGFVLASKTALSDVALSLDLVLDQIPTGSLTLTVLDPEIPEWAATIAELLATAARTFSADLAQEQRMCAHGIY</sequence>
<dbReference type="AlphaFoldDB" id="B8IDP7"/>
<dbReference type="InterPro" id="IPR022225">
    <property type="entry name" value="Phage_tail_fibre_N"/>
</dbReference>
<feature type="domain" description="Phage tail fibre protein N-terminal" evidence="1">
    <location>
        <begin position="1"/>
        <end position="111"/>
    </location>
</feature>
<dbReference type="STRING" id="460265.Mnod_0582"/>
<dbReference type="KEGG" id="mno:Mnod_0582"/>
<evidence type="ECO:0000313" key="2">
    <source>
        <dbReference type="EMBL" id="ACL55619.1"/>
    </source>
</evidence>
<dbReference type="RefSeq" id="WP_015927329.1">
    <property type="nucleotide sequence ID" value="NC_011894.1"/>
</dbReference>
<protein>
    <submittedName>
        <fullName evidence="2">Pyocin R2_PP, tail fiber protein, putative</fullName>
    </submittedName>
</protein>
<name>B8IDP7_METNO</name>
<accession>B8IDP7</accession>
<proteinExistence type="predicted"/>
<dbReference type="Proteomes" id="UP000008207">
    <property type="component" value="Chromosome"/>
</dbReference>
<evidence type="ECO:0000313" key="3">
    <source>
        <dbReference type="Proteomes" id="UP000008207"/>
    </source>
</evidence>
<dbReference type="EMBL" id="CP001349">
    <property type="protein sequence ID" value="ACL55619.1"/>
    <property type="molecule type" value="Genomic_DNA"/>
</dbReference>
<dbReference type="HOGENOM" id="CLU_1433003_0_0_5"/>
<evidence type="ECO:0000259" key="1">
    <source>
        <dbReference type="Pfam" id="PF12571"/>
    </source>
</evidence>
<dbReference type="Pfam" id="PF12571">
    <property type="entry name" value="Phage_tail_fib"/>
    <property type="match status" value="1"/>
</dbReference>
<reference evidence="2 3" key="1">
    <citation type="submission" date="2009-01" db="EMBL/GenBank/DDBJ databases">
        <title>Complete sequence of chromosome of Methylobacterium nodulans ORS 2060.</title>
        <authorList>
            <consortium name="US DOE Joint Genome Institute"/>
            <person name="Lucas S."/>
            <person name="Copeland A."/>
            <person name="Lapidus A."/>
            <person name="Glavina del Rio T."/>
            <person name="Dalin E."/>
            <person name="Tice H."/>
            <person name="Bruce D."/>
            <person name="Goodwin L."/>
            <person name="Pitluck S."/>
            <person name="Sims D."/>
            <person name="Brettin T."/>
            <person name="Detter J.C."/>
            <person name="Han C."/>
            <person name="Larimer F."/>
            <person name="Land M."/>
            <person name="Hauser L."/>
            <person name="Kyrpides N."/>
            <person name="Ivanova N."/>
            <person name="Marx C.J."/>
            <person name="Richardson P."/>
        </authorList>
    </citation>
    <scope>NUCLEOTIDE SEQUENCE [LARGE SCALE GENOMIC DNA]</scope>
    <source>
        <strain evidence="3">LMG 21967 / CNCM I-2342 / ORS 2060</strain>
    </source>
</reference>
<gene>
    <name evidence="2" type="ordered locus">Mnod_0582</name>
</gene>
<keyword evidence="3" id="KW-1185">Reference proteome</keyword>
<dbReference type="OrthoDB" id="8596123at2"/>
<organism evidence="2 3">
    <name type="scientific">Methylobacterium nodulans (strain LMG 21967 / CNCM I-2342 / ORS 2060)</name>
    <dbReference type="NCBI Taxonomy" id="460265"/>
    <lineage>
        <taxon>Bacteria</taxon>
        <taxon>Pseudomonadati</taxon>
        <taxon>Pseudomonadota</taxon>
        <taxon>Alphaproteobacteria</taxon>
        <taxon>Hyphomicrobiales</taxon>
        <taxon>Methylobacteriaceae</taxon>
        <taxon>Methylobacterium</taxon>
    </lineage>
</organism>
<dbReference type="eggNOG" id="COG5301">
    <property type="taxonomic scope" value="Bacteria"/>
</dbReference>